<evidence type="ECO:0000313" key="2">
    <source>
        <dbReference type="EMBL" id="CAD9628350.1"/>
    </source>
</evidence>
<protein>
    <submittedName>
        <fullName evidence="2">Uncharacterized protein</fullName>
    </submittedName>
</protein>
<accession>A0A7S2PZC4</accession>
<organism evidence="2">
    <name type="scientific">Skeletonema marinoi</name>
    <dbReference type="NCBI Taxonomy" id="267567"/>
    <lineage>
        <taxon>Eukaryota</taxon>
        <taxon>Sar</taxon>
        <taxon>Stramenopiles</taxon>
        <taxon>Ochrophyta</taxon>
        <taxon>Bacillariophyta</taxon>
        <taxon>Coscinodiscophyceae</taxon>
        <taxon>Thalassiosirophycidae</taxon>
        <taxon>Thalassiosirales</taxon>
        <taxon>Skeletonemataceae</taxon>
        <taxon>Skeletonema</taxon>
        <taxon>Skeletonema marinoi-dohrnii complex</taxon>
    </lineage>
</organism>
<feature type="transmembrane region" description="Helical" evidence="1">
    <location>
        <begin position="58"/>
        <end position="79"/>
    </location>
</feature>
<evidence type="ECO:0000256" key="1">
    <source>
        <dbReference type="SAM" id="Phobius"/>
    </source>
</evidence>
<proteinExistence type="predicted"/>
<keyword evidence="1" id="KW-1133">Transmembrane helix</keyword>
<name>A0A7S2PZC4_9STRA</name>
<gene>
    <name evidence="2" type="ORF">SMAR0320_LOCUS21771</name>
</gene>
<keyword evidence="1" id="KW-0472">Membrane</keyword>
<keyword evidence="1" id="KW-0812">Transmembrane</keyword>
<dbReference type="AlphaFoldDB" id="A0A7S2PZC4"/>
<reference evidence="2" key="1">
    <citation type="submission" date="2021-01" db="EMBL/GenBank/DDBJ databases">
        <authorList>
            <person name="Corre E."/>
            <person name="Pelletier E."/>
            <person name="Niang G."/>
            <person name="Scheremetjew M."/>
            <person name="Finn R."/>
            <person name="Kale V."/>
            <person name="Holt S."/>
            <person name="Cochrane G."/>
            <person name="Meng A."/>
            <person name="Brown T."/>
            <person name="Cohen L."/>
        </authorList>
    </citation>
    <scope>NUCLEOTIDE SEQUENCE</scope>
    <source>
        <strain evidence="2">SM1012Den-03</strain>
    </source>
</reference>
<dbReference type="EMBL" id="HBGZ01030555">
    <property type="protein sequence ID" value="CAD9628350.1"/>
    <property type="molecule type" value="Transcribed_RNA"/>
</dbReference>
<sequence>MIEPNNTQTRGQEVIFFNNDDDVDDVETDAVNPTSIDVAAGVDAPTDIKRGLLTVKNAAYGCGILCFVSAIGFAAGVVFTGTTNTAIQANLLSEKMALDSERGTMTSGKSGKGQAGLLECVIDPIGFVLSGSICTNAPDEPPSKKEFDKYVWKPYMKECGGFWSDVFYIVTRILLWFCDLFTMPPQMMPAQMTEDPTIKIPSACSDMMPSIDDSMDKFVSSIFMNEENTTAFMGLVAGCANEVGQMEQGSLISGISSTILNVGNRRKLLAPDDLMDEE</sequence>